<evidence type="ECO:0000256" key="2">
    <source>
        <dbReference type="ARBA" id="ARBA00023022"/>
    </source>
</evidence>
<dbReference type="Pfam" id="PF11630">
    <property type="entry name" value="Anti-LPS-SCYG"/>
    <property type="match status" value="1"/>
</dbReference>
<dbReference type="Gene3D" id="3.30.160.320">
    <property type="match status" value="1"/>
</dbReference>
<dbReference type="OrthoDB" id="6355162at2759"/>
<keyword evidence="1" id="KW-0929">Antimicrobial</keyword>
<feature type="signal peptide" evidence="3">
    <location>
        <begin position="1"/>
        <end position="25"/>
    </location>
</feature>
<evidence type="ECO:0000256" key="3">
    <source>
        <dbReference type="SAM" id="SignalP"/>
    </source>
</evidence>
<evidence type="ECO:0000313" key="4">
    <source>
        <dbReference type="EMBL" id="AFA42332.1"/>
    </source>
</evidence>
<proteinExistence type="evidence at transcript level"/>
<accession>H9MYY2</accession>
<gene>
    <name evidence="4" type="primary">ALF4</name>
</gene>
<keyword evidence="3" id="KW-0732">Signal</keyword>
<dbReference type="GO" id="GO:0042742">
    <property type="term" value="P:defense response to bacterium"/>
    <property type="evidence" value="ECO:0007669"/>
    <property type="project" value="UniProtKB-KW"/>
</dbReference>
<dbReference type="InterPro" id="IPR038539">
    <property type="entry name" value="Anti-LPS_factor/Scygonadin_sf"/>
</dbReference>
<dbReference type="EMBL" id="JF756050">
    <property type="protein sequence ID" value="AFA42332.1"/>
    <property type="molecule type" value="mRNA"/>
</dbReference>
<keyword evidence="2" id="KW-0044">Antibiotic</keyword>
<evidence type="ECO:0000256" key="1">
    <source>
        <dbReference type="ARBA" id="ARBA00022529"/>
    </source>
</evidence>
<dbReference type="InterPro" id="IPR024509">
    <property type="entry name" value="Anti-LPS_factor/Scygonadin"/>
</dbReference>
<reference evidence="4" key="1">
    <citation type="journal article" date="2012" name="Fish Shellfish Immunol.">
        <title>A new anti-lipopolysaccharide factor isoform (PtALF4) from the swimming crab Portunus trituberculatus exhibited structural and functional diversity of ALFs.</title>
        <authorList>
            <person name="Liu Y."/>
            <person name="Cui Z."/>
            <person name="Li X."/>
            <person name="Song C."/>
            <person name="Li Q."/>
            <person name="Wang S."/>
        </authorList>
    </citation>
    <scope>NUCLEOTIDE SEQUENCE</scope>
</reference>
<feature type="chain" id="PRO_5003622780" evidence="3">
    <location>
        <begin position="26"/>
        <end position="125"/>
    </location>
</feature>
<dbReference type="AlphaFoldDB" id="H9MYY2"/>
<protein>
    <submittedName>
        <fullName evidence="4">Anti-lipopolysaccharide factor isoform 4</fullName>
    </submittedName>
</protein>
<name>H9MYY2_PORTR</name>
<sequence length="125" mass="13856">MHVSRPWAVVVTVVVVMALPTPTQGGWLDIVKAIVVPAARETIKTQEITLLDHYCTLSRSPYIKSLELHYRAEVTCPGWTIIRGRGSNHRNPTNSGKDALKDFMTQAVAAGLVTKEEAAPWLNHR</sequence>
<organism evidence="4">
    <name type="scientific">Portunus trituberculatus</name>
    <name type="common">Swimming crab</name>
    <name type="synonym">Neptunus trituberculatus</name>
    <dbReference type="NCBI Taxonomy" id="210409"/>
    <lineage>
        <taxon>Eukaryota</taxon>
        <taxon>Metazoa</taxon>
        <taxon>Ecdysozoa</taxon>
        <taxon>Arthropoda</taxon>
        <taxon>Crustacea</taxon>
        <taxon>Multicrustacea</taxon>
        <taxon>Malacostraca</taxon>
        <taxon>Eumalacostraca</taxon>
        <taxon>Eucarida</taxon>
        <taxon>Decapoda</taxon>
        <taxon>Pleocyemata</taxon>
        <taxon>Brachyura</taxon>
        <taxon>Eubrachyura</taxon>
        <taxon>Portunoidea</taxon>
        <taxon>Portunidae</taxon>
        <taxon>Portuninae</taxon>
        <taxon>Portunus</taxon>
    </lineage>
</organism>